<dbReference type="Proteomes" id="UP000805649">
    <property type="component" value="Unassembled WGS sequence"/>
</dbReference>
<evidence type="ECO:0000313" key="1">
    <source>
        <dbReference type="EMBL" id="KAL0936808.1"/>
    </source>
</evidence>
<protein>
    <submittedName>
        <fullName evidence="1">Uncharacterized protein</fullName>
    </submittedName>
</protein>
<name>A0ACC3YXX8_COLTU</name>
<gene>
    <name evidence="1" type="ORF">CTRU02_209023</name>
</gene>
<evidence type="ECO:0000313" key="2">
    <source>
        <dbReference type="Proteomes" id="UP000805649"/>
    </source>
</evidence>
<dbReference type="EMBL" id="VUJX02000005">
    <property type="protein sequence ID" value="KAL0936808.1"/>
    <property type="molecule type" value="Genomic_DNA"/>
</dbReference>
<comment type="caution">
    <text evidence="1">The sequence shown here is derived from an EMBL/GenBank/DDBJ whole genome shotgun (WGS) entry which is preliminary data.</text>
</comment>
<organism evidence="1 2">
    <name type="scientific">Colletotrichum truncatum</name>
    <name type="common">Anthracnose fungus</name>
    <name type="synonym">Colletotrichum capsici</name>
    <dbReference type="NCBI Taxonomy" id="5467"/>
    <lineage>
        <taxon>Eukaryota</taxon>
        <taxon>Fungi</taxon>
        <taxon>Dikarya</taxon>
        <taxon>Ascomycota</taxon>
        <taxon>Pezizomycotina</taxon>
        <taxon>Sordariomycetes</taxon>
        <taxon>Hypocreomycetidae</taxon>
        <taxon>Glomerellales</taxon>
        <taxon>Glomerellaceae</taxon>
        <taxon>Colletotrichum</taxon>
        <taxon>Colletotrichum truncatum species complex</taxon>
    </lineage>
</organism>
<proteinExistence type="predicted"/>
<accession>A0ACC3YXX8</accession>
<keyword evidence="2" id="KW-1185">Reference proteome</keyword>
<reference evidence="1 2" key="1">
    <citation type="journal article" date="2020" name="Phytopathology">
        <title>Genome Sequence Resources of Colletotrichum truncatum, C. plurivorum, C. musicola, and C. sojae: Four Species Pathogenic to Soybean (Glycine max).</title>
        <authorList>
            <person name="Rogerio F."/>
            <person name="Boufleur T.R."/>
            <person name="Ciampi-Guillardi M."/>
            <person name="Sukno S.A."/>
            <person name="Thon M.R."/>
            <person name="Massola Junior N.S."/>
            <person name="Baroncelli R."/>
        </authorList>
    </citation>
    <scope>NUCLEOTIDE SEQUENCE [LARGE SCALE GENOMIC DNA]</scope>
    <source>
        <strain evidence="1 2">CMES1059</strain>
    </source>
</reference>
<sequence length="122" mass="13554">MLPPNETSVDDVERGKTLSMSSSTNRFSSTFTSPEAPNTTYFASILKKERQGTLPVYEHEEKRASLISNKPHFDVFKYRQDLAASAAKRRRKFNLIAAVVVAFALLACAGTLALILACSRRQ</sequence>